<evidence type="ECO:0000313" key="2">
    <source>
        <dbReference type="EMBL" id="KAF9508674.1"/>
    </source>
</evidence>
<organism evidence="2 3">
    <name type="scientific">Hydnum rufescens UP504</name>
    <dbReference type="NCBI Taxonomy" id="1448309"/>
    <lineage>
        <taxon>Eukaryota</taxon>
        <taxon>Fungi</taxon>
        <taxon>Dikarya</taxon>
        <taxon>Basidiomycota</taxon>
        <taxon>Agaricomycotina</taxon>
        <taxon>Agaricomycetes</taxon>
        <taxon>Cantharellales</taxon>
        <taxon>Hydnaceae</taxon>
        <taxon>Hydnum</taxon>
    </lineage>
</organism>
<proteinExistence type="predicted"/>
<feature type="domain" description="BTB" evidence="1">
    <location>
        <begin position="15"/>
        <end position="79"/>
    </location>
</feature>
<dbReference type="SMART" id="SM00225">
    <property type="entry name" value="BTB"/>
    <property type="match status" value="1"/>
</dbReference>
<dbReference type="AlphaFoldDB" id="A0A9P6DRP7"/>
<dbReference type="Gene3D" id="3.30.710.10">
    <property type="entry name" value="Potassium Channel Kv1.1, Chain A"/>
    <property type="match status" value="1"/>
</dbReference>
<dbReference type="SUPFAM" id="SSF54695">
    <property type="entry name" value="POZ domain"/>
    <property type="match status" value="1"/>
</dbReference>
<keyword evidence="3" id="KW-1185">Reference proteome</keyword>
<evidence type="ECO:0000313" key="3">
    <source>
        <dbReference type="Proteomes" id="UP000886523"/>
    </source>
</evidence>
<dbReference type="PROSITE" id="PS50097">
    <property type="entry name" value="BTB"/>
    <property type="match status" value="1"/>
</dbReference>
<accession>A0A9P6DRP7</accession>
<reference evidence="2" key="1">
    <citation type="journal article" date="2020" name="Nat. Commun.">
        <title>Large-scale genome sequencing of mycorrhizal fungi provides insights into the early evolution of symbiotic traits.</title>
        <authorList>
            <person name="Miyauchi S."/>
            <person name="Kiss E."/>
            <person name="Kuo A."/>
            <person name="Drula E."/>
            <person name="Kohler A."/>
            <person name="Sanchez-Garcia M."/>
            <person name="Morin E."/>
            <person name="Andreopoulos B."/>
            <person name="Barry K.W."/>
            <person name="Bonito G."/>
            <person name="Buee M."/>
            <person name="Carver A."/>
            <person name="Chen C."/>
            <person name="Cichocki N."/>
            <person name="Clum A."/>
            <person name="Culley D."/>
            <person name="Crous P.W."/>
            <person name="Fauchery L."/>
            <person name="Girlanda M."/>
            <person name="Hayes R.D."/>
            <person name="Keri Z."/>
            <person name="LaButti K."/>
            <person name="Lipzen A."/>
            <person name="Lombard V."/>
            <person name="Magnuson J."/>
            <person name="Maillard F."/>
            <person name="Murat C."/>
            <person name="Nolan M."/>
            <person name="Ohm R.A."/>
            <person name="Pangilinan J."/>
            <person name="Pereira M.F."/>
            <person name="Perotto S."/>
            <person name="Peter M."/>
            <person name="Pfister S."/>
            <person name="Riley R."/>
            <person name="Sitrit Y."/>
            <person name="Stielow J.B."/>
            <person name="Szollosi G."/>
            <person name="Zifcakova L."/>
            <person name="Stursova M."/>
            <person name="Spatafora J.W."/>
            <person name="Tedersoo L."/>
            <person name="Vaario L.M."/>
            <person name="Yamada A."/>
            <person name="Yan M."/>
            <person name="Wang P."/>
            <person name="Xu J."/>
            <person name="Bruns T."/>
            <person name="Baldrian P."/>
            <person name="Vilgalys R."/>
            <person name="Dunand C."/>
            <person name="Henrissat B."/>
            <person name="Grigoriev I.V."/>
            <person name="Hibbett D."/>
            <person name="Nagy L.G."/>
            <person name="Martin F.M."/>
        </authorList>
    </citation>
    <scope>NUCLEOTIDE SEQUENCE</scope>
    <source>
        <strain evidence="2">UP504</strain>
    </source>
</reference>
<dbReference type="CDD" id="cd18186">
    <property type="entry name" value="BTB_POZ_ZBTB_KLHL-like"/>
    <property type="match status" value="1"/>
</dbReference>
<feature type="non-terminal residue" evidence="2">
    <location>
        <position position="1"/>
    </location>
</feature>
<dbReference type="EMBL" id="MU129054">
    <property type="protein sequence ID" value="KAF9508674.1"/>
    <property type="molecule type" value="Genomic_DNA"/>
</dbReference>
<gene>
    <name evidence="2" type="ORF">BS47DRAFT_1350143</name>
</gene>
<dbReference type="InterPro" id="IPR000210">
    <property type="entry name" value="BTB/POZ_dom"/>
</dbReference>
<dbReference type="OrthoDB" id="3357985at2759"/>
<sequence length="177" mass="19963">LALQPPLSPLSYDDGDVILRAGDTDFKVHMFLLRLSSPFFKSMFSLPQPKLGSSEIPVIPMDEDATHLDFVLRTIYPGKRPQATSIEQAQQIFEIADKLEIECVIEAVRVSLTQLLAAEPNPLRSWAVATRYGLEDARRDAVARFAPGRITSLPEELAYLNALQYARFMDEMGYRVY</sequence>
<dbReference type="Proteomes" id="UP000886523">
    <property type="component" value="Unassembled WGS sequence"/>
</dbReference>
<evidence type="ECO:0000259" key="1">
    <source>
        <dbReference type="PROSITE" id="PS50097"/>
    </source>
</evidence>
<dbReference type="Pfam" id="PF00651">
    <property type="entry name" value="BTB"/>
    <property type="match status" value="1"/>
</dbReference>
<name>A0A9P6DRP7_9AGAM</name>
<comment type="caution">
    <text evidence="2">The sequence shown here is derived from an EMBL/GenBank/DDBJ whole genome shotgun (WGS) entry which is preliminary data.</text>
</comment>
<dbReference type="InterPro" id="IPR011333">
    <property type="entry name" value="SKP1/BTB/POZ_sf"/>
</dbReference>
<protein>
    <recommendedName>
        <fullName evidence="1">BTB domain-containing protein</fullName>
    </recommendedName>
</protein>